<dbReference type="Proteomes" id="UP000218887">
    <property type="component" value="Unassembled WGS sequence"/>
</dbReference>
<accession>A0A2A2IHN1</accession>
<organism evidence="1 2">
    <name type="scientific">Virgibacillus profundi</name>
    <dbReference type="NCBI Taxonomy" id="2024555"/>
    <lineage>
        <taxon>Bacteria</taxon>
        <taxon>Bacillati</taxon>
        <taxon>Bacillota</taxon>
        <taxon>Bacilli</taxon>
        <taxon>Bacillales</taxon>
        <taxon>Bacillaceae</taxon>
        <taxon>Virgibacillus</taxon>
    </lineage>
</organism>
<dbReference type="OrthoDB" id="5422155at2"/>
<name>A0A2A2IHN1_9BACI</name>
<dbReference type="AlphaFoldDB" id="A0A2A2IHN1"/>
<dbReference type="RefSeq" id="WP_095653870.1">
    <property type="nucleotide sequence ID" value="NZ_NPOA01000001.1"/>
</dbReference>
<dbReference type="EMBL" id="NPOA01000001">
    <property type="protein sequence ID" value="PAV31501.1"/>
    <property type="molecule type" value="Genomic_DNA"/>
</dbReference>
<reference evidence="1 2" key="1">
    <citation type="submission" date="2017-08" db="EMBL/GenBank/DDBJ databases">
        <title>Virgibacillus indicus sp. nov. and Virgibacillus profoundi sp. nov, two moderately halophilic bacteria isolated from marine sediment by using the Microfluidic Streak Plate.</title>
        <authorList>
            <person name="Xu B."/>
            <person name="Hu B."/>
            <person name="Wang J."/>
            <person name="Zhu Y."/>
            <person name="Huang L."/>
            <person name="Du W."/>
            <person name="Huang Y."/>
        </authorList>
    </citation>
    <scope>NUCLEOTIDE SEQUENCE [LARGE SCALE GENOMIC DNA]</scope>
    <source>
        <strain evidence="1 2">IO3-P3-H5</strain>
    </source>
</reference>
<gene>
    <name evidence="1" type="ORF">CIL05_02265</name>
</gene>
<evidence type="ECO:0000313" key="2">
    <source>
        <dbReference type="Proteomes" id="UP000218887"/>
    </source>
</evidence>
<protein>
    <submittedName>
        <fullName evidence="1">Uncharacterized protein</fullName>
    </submittedName>
</protein>
<keyword evidence="2" id="KW-1185">Reference proteome</keyword>
<comment type="caution">
    <text evidence="1">The sequence shown here is derived from an EMBL/GenBank/DDBJ whole genome shotgun (WGS) entry which is preliminary data.</text>
</comment>
<evidence type="ECO:0000313" key="1">
    <source>
        <dbReference type="EMBL" id="PAV31501.1"/>
    </source>
</evidence>
<sequence>MNAKEEVIKLIKDLPDNVTMEDIIQELYIHIKFQQGVRELNDGKPLSPKTAKIKSGKWLH</sequence>
<proteinExistence type="predicted"/>